<keyword evidence="2" id="KW-1185">Reference proteome</keyword>
<organism evidence="1 2">
    <name type="scientific">Bradyrhizobium japonicum</name>
    <dbReference type="NCBI Taxonomy" id="375"/>
    <lineage>
        <taxon>Bacteria</taxon>
        <taxon>Pseudomonadati</taxon>
        <taxon>Pseudomonadota</taxon>
        <taxon>Alphaproteobacteria</taxon>
        <taxon>Hyphomicrobiales</taxon>
        <taxon>Nitrobacteraceae</taxon>
        <taxon>Bradyrhizobium</taxon>
    </lineage>
</organism>
<accession>A0ABV2S5J3</accession>
<sequence length="155" mass="16708">MPLPTIMSGAVSGCGAELRLELGKAPLHRSAALIDHVLGLSAIGEVERRKELRRCDATTAASNRSASSRATSTHAVGLIEHHHGRVCLRSSRATRREIRQWNQTSELASGVALGDTAAMWRYPEPATSRIGAAIVANPRNPSARRRSRRAFPGPD</sequence>
<evidence type="ECO:0000313" key="2">
    <source>
        <dbReference type="Proteomes" id="UP001549291"/>
    </source>
</evidence>
<gene>
    <name evidence="1" type="ORF">ABIF63_008566</name>
</gene>
<proteinExistence type="predicted"/>
<comment type="caution">
    <text evidence="1">The sequence shown here is derived from an EMBL/GenBank/DDBJ whole genome shotgun (WGS) entry which is preliminary data.</text>
</comment>
<dbReference type="Proteomes" id="UP001549291">
    <property type="component" value="Unassembled WGS sequence"/>
</dbReference>
<name>A0ABV2S5J3_BRAJP</name>
<reference evidence="1 2" key="1">
    <citation type="submission" date="2024-06" db="EMBL/GenBank/DDBJ databases">
        <title>Genomic Encyclopedia of Type Strains, Phase V (KMG-V): Genome sequencing to study the core and pangenomes of soil and plant-associated prokaryotes.</title>
        <authorList>
            <person name="Whitman W."/>
        </authorList>
    </citation>
    <scope>NUCLEOTIDE SEQUENCE [LARGE SCALE GENOMIC DNA]</scope>
    <source>
        <strain evidence="1 2">USDA 160</strain>
    </source>
</reference>
<dbReference type="EMBL" id="JBEPTQ010000002">
    <property type="protein sequence ID" value="MET4724460.1"/>
    <property type="molecule type" value="Genomic_DNA"/>
</dbReference>
<evidence type="ECO:0000313" key="1">
    <source>
        <dbReference type="EMBL" id="MET4724460.1"/>
    </source>
</evidence>
<evidence type="ECO:0008006" key="3">
    <source>
        <dbReference type="Google" id="ProtNLM"/>
    </source>
</evidence>
<protein>
    <recommendedName>
        <fullName evidence="3">Transposase</fullName>
    </recommendedName>
</protein>